<keyword evidence="2 8" id="KW-0963">Cytoplasm</keyword>
<dbReference type="InterPro" id="IPR014729">
    <property type="entry name" value="Rossmann-like_a/b/a_fold"/>
</dbReference>
<dbReference type="InterPro" id="IPR012094">
    <property type="entry name" value="tRNA_Ile_lys_synt"/>
</dbReference>
<evidence type="ECO:0000256" key="7">
    <source>
        <dbReference type="ARBA" id="ARBA00048539"/>
    </source>
</evidence>
<name>A0ABU9VWY3_9CLOT</name>
<sequence length="464" mass="52266">MTSTIENKILQSALFQPGDRILVGLSGGPDSVCLLHALVMLGKKWPLTLYAAHLNHNLRGMAANRDAAFAMRFARQMGIHCVVKSEDVGTVAQEKRLSVETAARLCRYAFLNDVAERIEADWIAVAHHQNDQAETLLMNLLRGSGLKGLGGMAPCNGKVIRPLLDVSRDEVMAYCTHHQLDFCQDETNEMPEATRNKIRLELLPHLAAFNPEIVSNLGRTATLLREDEAALNQLAEEAMNTQAYQEESGCQYENEALTRLPDALLSRVLRKTWQQMTTTTHTLTYRQVKQAVEMIRNPVQEKWLHWPGDVYVKITWKKTIIMPKAEQPETTTTPMPPVLLRRNGVTWLPRGWGSVFSREVTAGSARVKQHDPYCQVIAADDLNQDLMMRSRRPGDRWKPLGMKGSKTIKKTFVDAKIKGKDRENCLLLCHGETILWVTAWGISEVAALRPETKQALVLEYRPEG</sequence>
<keyword evidence="4 8" id="KW-0819">tRNA processing</keyword>
<dbReference type="SMART" id="SM00977">
    <property type="entry name" value="TilS_C"/>
    <property type="match status" value="1"/>
</dbReference>
<evidence type="ECO:0000256" key="3">
    <source>
        <dbReference type="ARBA" id="ARBA00022598"/>
    </source>
</evidence>
<dbReference type="RefSeq" id="WP_343186238.1">
    <property type="nucleotide sequence ID" value="NZ_JBCITM010000010.1"/>
</dbReference>
<comment type="similarity">
    <text evidence="8">Belongs to the tRNA(Ile)-lysidine synthase family.</text>
</comment>
<gene>
    <name evidence="8 10" type="primary">tilS</name>
    <name evidence="10" type="ORF">AAIG11_10540</name>
</gene>
<proteinExistence type="inferred from homology"/>
<organism evidence="10 11">
    <name type="scientific">Anoxynatronum sibiricum</name>
    <dbReference type="NCBI Taxonomy" id="210623"/>
    <lineage>
        <taxon>Bacteria</taxon>
        <taxon>Bacillati</taxon>
        <taxon>Bacillota</taxon>
        <taxon>Clostridia</taxon>
        <taxon>Eubacteriales</taxon>
        <taxon>Clostridiaceae</taxon>
        <taxon>Anoxynatronum</taxon>
    </lineage>
</organism>
<evidence type="ECO:0000256" key="1">
    <source>
        <dbReference type="ARBA" id="ARBA00004496"/>
    </source>
</evidence>
<dbReference type="InterPro" id="IPR011063">
    <property type="entry name" value="TilS/TtcA_N"/>
</dbReference>
<dbReference type="EC" id="6.3.4.19" evidence="8"/>
<evidence type="ECO:0000256" key="5">
    <source>
        <dbReference type="ARBA" id="ARBA00022741"/>
    </source>
</evidence>
<feature type="binding site" evidence="8">
    <location>
        <begin position="26"/>
        <end position="31"/>
    </location>
    <ligand>
        <name>ATP</name>
        <dbReference type="ChEBI" id="CHEBI:30616"/>
    </ligand>
</feature>
<comment type="caution">
    <text evidence="10">The sequence shown here is derived from an EMBL/GenBank/DDBJ whole genome shotgun (WGS) entry which is preliminary data.</text>
</comment>
<dbReference type="Pfam" id="PF11734">
    <property type="entry name" value="TilS_C"/>
    <property type="match status" value="1"/>
</dbReference>
<comment type="function">
    <text evidence="8">Ligates lysine onto the cytidine present at position 34 of the AUA codon-specific tRNA(Ile) that contains the anticodon CAU, in an ATP-dependent manner. Cytidine is converted to lysidine, thus changing the amino acid specificity of the tRNA from methionine to isoleucine.</text>
</comment>
<evidence type="ECO:0000313" key="11">
    <source>
        <dbReference type="Proteomes" id="UP001407405"/>
    </source>
</evidence>
<dbReference type="EMBL" id="JBCITM010000010">
    <property type="protein sequence ID" value="MEN1760916.1"/>
    <property type="molecule type" value="Genomic_DNA"/>
</dbReference>
<dbReference type="InterPro" id="IPR012796">
    <property type="entry name" value="Lysidine-tRNA-synth_C"/>
</dbReference>
<comment type="subcellular location">
    <subcellularLocation>
        <location evidence="1 8">Cytoplasm</location>
    </subcellularLocation>
</comment>
<dbReference type="InterPro" id="IPR012795">
    <property type="entry name" value="tRNA_Ile_lys_synt_N"/>
</dbReference>
<comment type="domain">
    <text evidence="8">The N-terminal region contains the highly conserved SGGXDS motif, predicted to be a P-loop motif involved in ATP binding.</text>
</comment>
<dbReference type="NCBIfam" id="TIGR02432">
    <property type="entry name" value="lysidine_TilS_N"/>
    <property type="match status" value="1"/>
</dbReference>
<evidence type="ECO:0000256" key="8">
    <source>
        <dbReference type="HAMAP-Rule" id="MF_01161"/>
    </source>
</evidence>
<reference evidence="10 11" key="1">
    <citation type="submission" date="2024-04" db="EMBL/GenBank/DDBJ databases">
        <title>Genome sequencing and metabolic network reconstruction of aminoacids and betaine degradation by Anoxynatronum sibiricum.</title>
        <authorList>
            <person name="Detkova E.N."/>
            <person name="Boltjanskaja Y.V."/>
            <person name="Mardanov A.V."/>
            <person name="Kevbrin V."/>
        </authorList>
    </citation>
    <scope>NUCLEOTIDE SEQUENCE [LARGE SCALE GENOMIC DNA]</scope>
    <source>
        <strain evidence="10 11">Z-7981</strain>
    </source>
</reference>
<dbReference type="SUPFAM" id="SSF52402">
    <property type="entry name" value="Adenine nucleotide alpha hydrolases-like"/>
    <property type="match status" value="1"/>
</dbReference>
<dbReference type="NCBIfam" id="TIGR02433">
    <property type="entry name" value="lysidine_TilS_C"/>
    <property type="match status" value="1"/>
</dbReference>
<protein>
    <recommendedName>
        <fullName evidence="8">tRNA(Ile)-lysidine synthase</fullName>
        <ecNumber evidence="8">6.3.4.19</ecNumber>
    </recommendedName>
    <alternativeName>
        <fullName evidence="8">tRNA(Ile)-2-lysyl-cytidine synthase</fullName>
    </alternativeName>
    <alternativeName>
        <fullName evidence="8">tRNA(Ile)-lysidine synthetase</fullName>
    </alternativeName>
</protein>
<keyword evidence="6 8" id="KW-0067">ATP-binding</keyword>
<dbReference type="SUPFAM" id="SSF82829">
    <property type="entry name" value="MesJ substrate recognition domain-like"/>
    <property type="match status" value="1"/>
</dbReference>
<dbReference type="Proteomes" id="UP001407405">
    <property type="component" value="Unassembled WGS sequence"/>
</dbReference>
<feature type="domain" description="Lysidine-tRNA(Ile) synthetase C-terminal" evidence="9">
    <location>
        <begin position="386"/>
        <end position="458"/>
    </location>
</feature>
<evidence type="ECO:0000256" key="6">
    <source>
        <dbReference type="ARBA" id="ARBA00022840"/>
    </source>
</evidence>
<keyword evidence="3 8" id="KW-0436">Ligase</keyword>
<dbReference type="PANTHER" id="PTHR43033">
    <property type="entry name" value="TRNA(ILE)-LYSIDINE SYNTHASE-RELATED"/>
    <property type="match status" value="1"/>
</dbReference>
<keyword evidence="5 8" id="KW-0547">Nucleotide-binding</keyword>
<dbReference type="Pfam" id="PF01171">
    <property type="entry name" value="ATP_bind_3"/>
    <property type="match status" value="1"/>
</dbReference>
<keyword evidence="11" id="KW-1185">Reference proteome</keyword>
<dbReference type="PANTHER" id="PTHR43033:SF1">
    <property type="entry name" value="TRNA(ILE)-LYSIDINE SYNTHASE-RELATED"/>
    <property type="match status" value="1"/>
</dbReference>
<dbReference type="SUPFAM" id="SSF56037">
    <property type="entry name" value="PheT/TilS domain"/>
    <property type="match status" value="1"/>
</dbReference>
<dbReference type="HAMAP" id="MF_01161">
    <property type="entry name" value="tRNA_Ile_lys_synt"/>
    <property type="match status" value="1"/>
</dbReference>
<comment type="catalytic activity">
    <reaction evidence="7 8">
        <text>cytidine(34) in tRNA(Ile2) + L-lysine + ATP = lysidine(34) in tRNA(Ile2) + AMP + diphosphate + H(+)</text>
        <dbReference type="Rhea" id="RHEA:43744"/>
        <dbReference type="Rhea" id="RHEA-COMP:10625"/>
        <dbReference type="Rhea" id="RHEA-COMP:10670"/>
        <dbReference type="ChEBI" id="CHEBI:15378"/>
        <dbReference type="ChEBI" id="CHEBI:30616"/>
        <dbReference type="ChEBI" id="CHEBI:32551"/>
        <dbReference type="ChEBI" id="CHEBI:33019"/>
        <dbReference type="ChEBI" id="CHEBI:82748"/>
        <dbReference type="ChEBI" id="CHEBI:83665"/>
        <dbReference type="ChEBI" id="CHEBI:456215"/>
        <dbReference type="EC" id="6.3.4.19"/>
    </reaction>
</comment>
<dbReference type="Gene3D" id="1.20.59.20">
    <property type="match status" value="1"/>
</dbReference>
<dbReference type="CDD" id="cd01992">
    <property type="entry name" value="TilS_N"/>
    <property type="match status" value="1"/>
</dbReference>
<evidence type="ECO:0000256" key="2">
    <source>
        <dbReference type="ARBA" id="ARBA00022490"/>
    </source>
</evidence>
<dbReference type="GO" id="GO:0032267">
    <property type="term" value="F:tRNA(Ile)-lysidine synthase activity"/>
    <property type="evidence" value="ECO:0007669"/>
    <property type="project" value="UniProtKB-EC"/>
</dbReference>
<evidence type="ECO:0000256" key="4">
    <source>
        <dbReference type="ARBA" id="ARBA00022694"/>
    </source>
</evidence>
<accession>A0ABU9VWY3</accession>
<evidence type="ECO:0000313" key="10">
    <source>
        <dbReference type="EMBL" id="MEN1760916.1"/>
    </source>
</evidence>
<dbReference type="Gene3D" id="3.40.50.620">
    <property type="entry name" value="HUPs"/>
    <property type="match status" value="1"/>
</dbReference>
<evidence type="ECO:0000259" key="9">
    <source>
        <dbReference type="SMART" id="SM00977"/>
    </source>
</evidence>